<dbReference type="OrthoDB" id="8955499at2759"/>
<proteinExistence type="predicted"/>
<gene>
    <name evidence="3" type="ORF">HPB48_021388</name>
</gene>
<comment type="caution">
    <text evidence="3">The sequence shown here is derived from an EMBL/GenBank/DDBJ whole genome shotgun (WGS) entry which is preliminary data.</text>
</comment>
<name>A0A9J6GIH7_HAELO</name>
<organism evidence="3 4">
    <name type="scientific">Haemaphysalis longicornis</name>
    <name type="common">Bush tick</name>
    <dbReference type="NCBI Taxonomy" id="44386"/>
    <lineage>
        <taxon>Eukaryota</taxon>
        <taxon>Metazoa</taxon>
        <taxon>Ecdysozoa</taxon>
        <taxon>Arthropoda</taxon>
        <taxon>Chelicerata</taxon>
        <taxon>Arachnida</taxon>
        <taxon>Acari</taxon>
        <taxon>Parasitiformes</taxon>
        <taxon>Ixodida</taxon>
        <taxon>Ixodoidea</taxon>
        <taxon>Ixodidae</taxon>
        <taxon>Haemaphysalinae</taxon>
        <taxon>Haemaphysalis</taxon>
    </lineage>
</organism>
<evidence type="ECO:0000256" key="1">
    <source>
        <dbReference type="SAM" id="MobiDB-lite"/>
    </source>
</evidence>
<feature type="domain" description="PiggyBac transposable element-derived protein" evidence="2">
    <location>
        <begin position="134"/>
        <end position="190"/>
    </location>
</feature>
<dbReference type="Proteomes" id="UP000821853">
    <property type="component" value="Chromosome 5"/>
</dbReference>
<dbReference type="InterPro" id="IPR029526">
    <property type="entry name" value="PGBD"/>
</dbReference>
<dbReference type="OMA" id="SEDKNHV"/>
<keyword evidence="4" id="KW-1185">Reference proteome</keyword>
<evidence type="ECO:0000313" key="4">
    <source>
        <dbReference type="Proteomes" id="UP000821853"/>
    </source>
</evidence>
<sequence>MLCRWYRLLRGCVPIACFPCFPYQFLLFCTLKPPEAQCPRLSNKTAEEILLTICDAENSDISGSEDKNHVDDTYNVDTEEYDEEQSGSDDDGVPGPGVHPPPTLWKKATSPPDNNLPDIEGGCTFLEERSEYGPIQYFRQYFEDVVLEQMAEQTNRRILQERGVIAKITTEEVKKFFGCSMMMGNNRVSKNPVFLEERSSRWHRR</sequence>
<reference evidence="3 4" key="1">
    <citation type="journal article" date="2020" name="Cell">
        <title>Large-Scale Comparative Analyses of Tick Genomes Elucidate Their Genetic Diversity and Vector Capacities.</title>
        <authorList>
            <consortium name="Tick Genome and Microbiome Consortium (TIGMIC)"/>
            <person name="Jia N."/>
            <person name="Wang J."/>
            <person name="Shi W."/>
            <person name="Du L."/>
            <person name="Sun Y."/>
            <person name="Zhan W."/>
            <person name="Jiang J.F."/>
            <person name="Wang Q."/>
            <person name="Zhang B."/>
            <person name="Ji P."/>
            <person name="Bell-Sakyi L."/>
            <person name="Cui X.M."/>
            <person name="Yuan T.T."/>
            <person name="Jiang B.G."/>
            <person name="Yang W.F."/>
            <person name="Lam T.T."/>
            <person name="Chang Q.C."/>
            <person name="Ding S.J."/>
            <person name="Wang X.J."/>
            <person name="Zhu J.G."/>
            <person name="Ruan X.D."/>
            <person name="Zhao L."/>
            <person name="Wei J.T."/>
            <person name="Ye R.Z."/>
            <person name="Que T.C."/>
            <person name="Du C.H."/>
            <person name="Zhou Y.H."/>
            <person name="Cheng J.X."/>
            <person name="Dai P.F."/>
            <person name="Guo W.B."/>
            <person name="Han X.H."/>
            <person name="Huang E.J."/>
            <person name="Li L.F."/>
            <person name="Wei W."/>
            <person name="Gao Y.C."/>
            <person name="Liu J.Z."/>
            <person name="Shao H.Z."/>
            <person name="Wang X."/>
            <person name="Wang C.C."/>
            <person name="Yang T.C."/>
            <person name="Huo Q.B."/>
            <person name="Li W."/>
            <person name="Chen H.Y."/>
            <person name="Chen S.E."/>
            <person name="Zhou L.G."/>
            <person name="Ni X.B."/>
            <person name="Tian J.H."/>
            <person name="Sheng Y."/>
            <person name="Liu T."/>
            <person name="Pan Y.S."/>
            <person name="Xia L.Y."/>
            <person name="Li J."/>
            <person name="Zhao F."/>
            <person name="Cao W.C."/>
        </authorList>
    </citation>
    <scope>NUCLEOTIDE SEQUENCE [LARGE SCALE GENOMIC DNA]</scope>
    <source>
        <strain evidence="3">HaeL-2018</strain>
    </source>
</reference>
<feature type="compositionally biased region" description="Acidic residues" evidence="1">
    <location>
        <begin position="79"/>
        <end position="92"/>
    </location>
</feature>
<accession>A0A9J6GIH7</accession>
<feature type="region of interest" description="Disordered" evidence="1">
    <location>
        <begin position="79"/>
        <end position="118"/>
    </location>
</feature>
<dbReference type="VEuPathDB" id="VectorBase:HLOH_046351"/>
<protein>
    <recommendedName>
        <fullName evidence="2">PiggyBac transposable element-derived protein domain-containing protein</fullName>
    </recommendedName>
</protein>
<dbReference type="Pfam" id="PF13843">
    <property type="entry name" value="DDE_Tnp_1_7"/>
    <property type="match status" value="1"/>
</dbReference>
<evidence type="ECO:0000259" key="2">
    <source>
        <dbReference type="Pfam" id="PF13843"/>
    </source>
</evidence>
<dbReference type="EMBL" id="JABSTR010000007">
    <property type="protein sequence ID" value="KAH9375067.1"/>
    <property type="molecule type" value="Genomic_DNA"/>
</dbReference>
<evidence type="ECO:0000313" key="3">
    <source>
        <dbReference type="EMBL" id="KAH9375067.1"/>
    </source>
</evidence>
<dbReference type="AlphaFoldDB" id="A0A9J6GIH7"/>